<dbReference type="FunFam" id="3.30.160.20:FF:000007">
    <property type="entry name" value="Double-stranded RNA-binding protein Staufen homolog 1"/>
    <property type="match status" value="1"/>
</dbReference>
<dbReference type="SMART" id="SM00358">
    <property type="entry name" value="DSRM"/>
    <property type="match status" value="1"/>
</dbReference>
<keyword evidence="1 2" id="KW-0694">RNA-binding</keyword>
<dbReference type="GO" id="GO:0005737">
    <property type="term" value="C:cytoplasm"/>
    <property type="evidence" value="ECO:0007669"/>
    <property type="project" value="TreeGrafter"/>
</dbReference>
<dbReference type="STRING" id="70415.A0A5S6QEK2"/>
<reference evidence="5" key="1">
    <citation type="submission" date="2019-12" db="UniProtKB">
        <authorList>
            <consortium name="WormBaseParasite"/>
        </authorList>
    </citation>
    <scope>IDENTIFICATION</scope>
</reference>
<dbReference type="GO" id="GO:0016442">
    <property type="term" value="C:RISC complex"/>
    <property type="evidence" value="ECO:0007669"/>
    <property type="project" value="TreeGrafter"/>
</dbReference>
<dbReference type="GO" id="GO:0035197">
    <property type="term" value="F:siRNA binding"/>
    <property type="evidence" value="ECO:0007669"/>
    <property type="project" value="TreeGrafter"/>
</dbReference>
<dbReference type="GO" id="GO:0003725">
    <property type="term" value="F:double-stranded RNA binding"/>
    <property type="evidence" value="ECO:0007669"/>
    <property type="project" value="TreeGrafter"/>
</dbReference>
<evidence type="ECO:0000313" key="5">
    <source>
        <dbReference type="WBParaSite" id="TMUE_1000005801.1"/>
    </source>
</evidence>
<dbReference type="Proteomes" id="UP000046395">
    <property type="component" value="Unassembled WGS sequence"/>
</dbReference>
<dbReference type="Pfam" id="PF00035">
    <property type="entry name" value="dsrm"/>
    <property type="match status" value="1"/>
</dbReference>
<dbReference type="GO" id="GO:0005634">
    <property type="term" value="C:nucleus"/>
    <property type="evidence" value="ECO:0007669"/>
    <property type="project" value="TreeGrafter"/>
</dbReference>
<dbReference type="GO" id="GO:0030422">
    <property type="term" value="P:siRNA processing"/>
    <property type="evidence" value="ECO:0007669"/>
    <property type="project" value="TreeGrafter"/>
</dbReference>
<organism evidence="4 5">
    <name type="scientific">Trichuris muris</name>
    <name type="common">Mouse whipworm</name>
    <dbReference type="NCBI Taxonomy" id="70415"/>
    <lineage>
        <taxon>Eukaryota</taxon>
        <taxon>Metazoa</taxon>
        <taxon>Ecdysozoa</taxon>
        <taxon>Nematoda</taxon>
        <taxon>Enoplea</taxon>
        <taxon>Dorylaimia</taxon>
        <taxon>Trichinellida</taxon>
        <taxon>Trichuridae</taxon>
        <taxon>Trichuris</taxon>
    </lineage>
</organism>
<dbReference type="InterPro" id="IPR051247">
    <property type="entry name" value="RLC_Component"/>
</dbReference>
<proteinExistence type="predicted"/>
<evidence type="ECO:0000256" key="2">
    <source>
        <dbReference type="PROSITE-ProRule" id="PRU00266"/>
    </source>
</evidence>
<dbReference type="InterPro" id="IPR014720">
    <property type="entry name" value="dsRBD_dom"/>
</dbReference>
<dbReference type="SUPFAM" id="SSF54768">
    <property type="entry name" value="dsRNA-binding domain-like"/>
    <property type="match status" value="2"/>
</dbReference>
<dbReference type="GO" id="GO:0070578">
    <property type="term" value="C:RISC-loading complex"/>
    <property type="evidence" value="ECO:0007669"/>
    <property type="project" value="TreeGrafter"/>
</dbReference>
<sequence length="369" mass="42524">MCGCHASYIGETGNTIFHRFNEHLAALRRYKNAEERLQGTQRRGRGRPQTLDPRKVMEEAIKSSAVVEHASQCSYDLQTKILCRESQFHLRQIKEALFIRNNICINRDKGTEVSGVWNALITIVTVQWIGVPYQGKLIAELSKHLQTSQYLVTLHYFDFTMYLFANHINILTPTSDVCAQRHSMYRWTKKPALSVLNELSHIYRGIVFYHWLIAYGVNEIVCLVIMQWGAMILTARAAGSTAKIAKHYAGETMVQFLHNAGWLPHYLQPQPETNTLRFAYDERVCNILKNTKAKEVSKLFEIQQKRNRPAPDFTVVETEHPRSNGERFMARVTCEAYSAIGFGNSKKMAKENAATEMNKLIYYCMRNNY</sequence>
<feature type="domain" description="DRBM" evidence="3">
    <location>
        <begin position="294"/>
        <end position="363"/>
    </location>
</feature>
<evidence type="ECO:0000259" key="3">
    <source>
        <dbReference type="PROSITE" id="PS50137"/>
    </source>
</evidence>
<dbReference type="PROSITE" id="PS50137">
    <property type="entry name" value="DS_RBD"/>
    <property type="match status" value="1"/>
</dbReference>
<dbReference type="WBParaSite" id="TMUE_1000005801.1">
    <property type="protein sequence ID" value="TMUE_1000005801.1"/>
    <property type="gene ID" value="WBGene00291580"/>
</dbReference>
<protein>
    <submittedName>
        <fullName evidence="5">DRBM domain-containing protein</fullName>
    </submittedName>
</protein>
<name>A0A5S6QEK2_TRIMR</name>
<evidence type="ECO:0000256" key="1">
    <source>
        <dbReference type="ARBA" id="ARBA00022884"/>
    </source>
</evidence>
<dbReference type="GO" id="GO:0070920">
    <property type="term" value="P:regulation of regulatory ncRNA processing"/>
    <property type="evidence" value="ECO:0007669"/>
    <property type="project" value="TreeGrafter"/>
</dbReference>
<dbReference type="PANTHER" id="PTHR46205:SF3">
    <property type="entry name" value="LOQUACIOUS, ISOFORM B"/>
    <property type="match status" value="1"/>
</dbReference>
<dbReference type="PANTHER" id="PTHR46205">
    <property type="entry name" value="LOQUACIOUS, ISOFORM B"/>
    <property type="match status" value="1"/>
</dbReference>
<dbReference type="AlphaFoldDB" id="A0A5S6QEK2"/>
<keyword evidence="4" id="KW-1185">Reference proteome</keyword>
<accession>A0A5S6QEK2</accession>
<evidence type="ECO:0000313" key="4">
    <source>
        <dbReference type="Proteomes" id="UP000046395"/>
    </source>
</evidence>
<dbReference type="Gene3D" id="3.30.160.20">
    <property type="match status" value="1"/>
</dbReference>